<dbReference type="InterPro" id="IPR049166">
    <property type="entry name" value="GH39_cat"/>
</dbReference>
<feature type="domain" description="Glycosyl hydrolases family 39 N-terminal catalytic" evidence="4">
    <location>
        <begin position="8"/>
        <end position="460"/>
    </location>
</feature>
<dbReference type="Gene3D" id="3.20.20.80">
    <property type="entry name" value="Glycosidases"/>
    <property type="match status" value="1"/>
</dbReference>
<dbReference type="EMBL" id="JAUSTY010000016">
    <property type="protein sequence ID" value="MDQ0167472.1"/>
    <property type="molecule type" value="Genomic_DNA"/>
</dbReference>
<comment type="caution">
    <text evidence="5">The sequence shown here is derived from an EMBL/GenBank/DDBJ whole genome shotgun (WGS) entry which is preliminary data.</text>
</comment>
<gene>
    <name evidence="5" type="ORF">J2S11_003397</name>
</gene>
<dbReference type="Proteomes" id="UP001235840">
    <property type="component" value="Unassembled WGS sequence"/>
</dbReference>
<dbReference type="PRINTS" id="PR00745">
    <property type="entry name" value="GLHYDRLASE39"/>
</dbReference>
<accession>A0ABT9W2J0</accession>
<dbReference type="InterPro" id="IPR051923">
    <property type="entry name" value="Glycosyl_Hydrolase_39"/>
</dbReference>
<dbReference type="InterPro" id="IPR049165">
    <property type="entry name" value="GH39_as"/>
</dbReference>
<proteinExistence type="inferred from homology"/>
<dbReference type="EC" id="3.2.1.37" evidence="5"/>
<dbReference type="PANTHER" id="PTHR12631:SF10">
    <property type="entry name" value="BETA-XYLOSIDASE-LIKE PROTEIN-RELATED"/>
    <property type="match status" value="1"/>
</dbReference>
<sequence length="503" mass="58323">METIIVGKQAQGKYRKNWKVCIGTGRLGLALQKEYQDHLRLLQEQIGFSYIRGHGLLHDDVGIYREFETADGHAKPFYNFTYIDRIFDSYLELGIRPFVEIGFMPKLLASGEQTIFYWKGNVTPPKDYSKWKDLVQAIVTHFIARYGEEEVLRWPFEIWNEPNLINFWQDADQAEYFKLYLVTAQAIKEVHPSIQVGGPAICGGSDHWITDFLLFCKNESAPVDFVTRHAYTSAKPHKTTPELVYQELNNNTSMLEEFKQVREMIQASPFPDLPFHITEYNTSYSPINPIHDTTLNAAYLARTLSEASDYVDSLSYWTFSDVFEELDVPKAQFHGGFGLIALNGILKPTFHLFRFFNSLGEELLYRDENIIVTRKPDGSIALVIWNLVIEKGDDFNKEVTITLPLEFRDVFIKRDTIDEIHANPWRVWKELGRPRFPSQQQIQMLRQVAEPHVRTLRKTTENETLSLTLTLSKNEVSLIEFIPVYEEAQPYIDLDDSQMTSYS</sequence>
<reference evidence="5 6" key="1">
    <citation type="submission" date="2023-07" db="EMBL/GenBank/DDBJ databases">
        <title>Genomic Encyclopedia of Type Strains, Phase IV (KMG-IV): sequencing the most valuable type-strain genomes for metagenomic binning, comparative biology and taxonomic classification.</title>
        <authorList>
            <person name="Goeker M."/>
        </authorList>
    </citation>
    <scope>NUCLEOTIDE SEQUENCE [LARGE SCALE GENOMIC DNA]</scope>
    <source>
        <strain evidence="5 6">DSM 12751</strain>
    </source>
</reference>
<evidence type="ECO:0000256" key="3">
    <source>
        <dbReference type="ARBA" id="ARBA00023295"/>
    </source>
</evidence>
<keyword evidence="3 5" id="KW-0326">Glycosidase</keyword>
<protein>
    <submittedName>
        <fullName evidence="5">Xylan 1,4-beta-xylosidase</fullName>
        <ecNumber evidence="5">3.2.1.37</ecNumber>
    </submittedName>
</protein>
<dbReference type="RefSeq" id="WP_307396405.1">
    <property type="nucleotide sequence ID" value="NZ_BAAADK010000001.1"/>
</dbReference>
<keyword evidence="6" id="KW-1185">Reference proteome</keyword>
<evidence type="ECO:0000259" key="4">
    <source>
        <dbReference type="Pfam" id="PF01229"/>
    </source>
</evidence>
<evidence type="ECO:0000256" key="1">
    <source>
        <dbReference type="ARBA" id="ARBA00008875"/>
    </source>
</evidence>
<dbReference type="Pfam" id="PF01229">
    <property type="entry name" value="Glyco_hydro_39"/>
    <property type="match status" value="1"/>
</dbReference>
<dbReference type="PROSITE" id="PS01027">
    <property type="entry name" value="GLYCOSYL_HYDROL_F39"/>
    <property type="match status" value="1"/>
</dbReference>
<dbReference type="SUPFAM" id="SSF51445">
    <property type="entry name" value="(Trans)glycosidases"/>
    <property type="match status" value="1"/>
</dbReference>
<dbReference type="InterPro" id="IPR000514">
    <property type="entry name" value="Glyco_hydro_39"/>
</dbReference>
<keyword evidence="2 5" id="KW-0378">Hydrolase</keyword>
<evidence type="ECO:0000313" key="6">
    <source>
        <dbReference type="Proteomes" id="UP001235840"/>
    </source>
</evidence>
<evidence type="ECO:0000313" key="5">
    <source>
        <dbReference type="EMBL" id="MDQ0167472.1"/>
    </source>
</evidence>
<evidence type="ECO:0000256" key="2">
    <source>
        <dbReference type="ARBA" id="ARBA00022801"/>
    </source>
</evidence>
<dbReference type="PANTHER" id="PTHR12631">
    <property type="entry name" value="ALPHA-L-IDURONIDASE"/>
    <property type="match status" value="1"/>
</dbReference>
<organism evidence="5 6">
    <name type="scientific">Caldalkalibacillus horti</name>
    <dbReference type="NCBI Taxonomy" id="77523"/>
    <lineage>
        <taxon>Bacteria</taxon>
        <taxon>Bacillati</taxon>
        <taxon>Bacillota</taxon>
        <taxon>Bacilli</taxon>
        <taxon>Bacillales</taxon>
        <taxon>Bacillaceae</taxon>
        <taxon>Caldalkalibacillus</taxon>
    </lineage>
</organism>
<name>A0ABT9W2J0_9BACI</name>
<dbReference type="InterPro" id="IPR017853">
    <property type="entry name" value="GH"/>
</dbReference>
<dbReference type="Gene3D" id="2.60.40.1500">
    <property type="entry name" value="Glycosyl hydrolase domain, family 39"/>
    <property type="match status" value="1"/>
</dbReference>
<dbReference type="SUPFAM" id="SSF51011">
    <property type="entry name" value="Glycosyl hydrolase domain"/>
    <property type="match status" value="1"/>
</dbReference>
<comment type="similarity">
    <text evidence="1">Belongs to the glycosyl hydrolase 39 family.</text>
</comment>
<dbReference type="GO" id="GO:0009044">
    <property type="term" value="F:xylan 1,4-beta-xylosidase activity"/>
    <property type="evidence" value="ECO:0007669"/>
    <property type="project" value="UniProtKB-EC"/>
</dbReference>